<dbReference type="InterPro" id="IPR012854">
    <property type="entry name" value="Cu_amine_oxidase-like_N"/>
</dbReference>
<reference evidence="3" key="1">
    <citation type="journal article" date="2019" name="Int. J. Syst. Evol. Microbiol.">
        <title>The Global Catalogue of Microorganisms (GCM) 10K type strain sequencing project: providing services to taxonomists for standard genome sequencing and annotation.</title>
        <authorList>
            <consortium name="The Broad Institute Genomics Platform"/>
            <consortium name="The Broad Institute Genome Sequencing Center for Infectious Disease"/>
            <person name="Wu L."/>
            <person name="Ma J."/>
        </authorList>
    </citation>
    <scope>NUCLEOTIDE SEQUENCE [LARGE SCALE GENOMIC DNA]</scope>
    <source>
        <strain evidence="3">CCUG 57263</strain>
    </source>
</reference>
<comment type="caution">
    <text evidence="2">The sequence shown here is derived from an EMBL/GenBank/DDBJ whole genome shotgun (WGS) entry which is preliminary data.</text>
</comment>
<dbReference type="EMBL" id="JBHTIU010000036">
    <property type="protein sequence ID" value="MFD0869812.1"/>
    <property type="molecule type" value="Genomic_DNA"/>
</dbReference>
<dbReference type="RefSeq" id="WP_186328427.1">
    <property type="nucleotide sequence ID" value="NZ_JBHTIU010000036.1"/>
</dbReference>
<feature type="domain" description="Copper amine oxidase-like N-terminal" evidence="1">
    <location>
        <begin position="42"/>
        <end position="100"/>
    </location>
</feature>
<sequence length="205" mass="22958">MKTKSKRIVILTTLIFTLGTVTAFGESLWGSYEGYSKARVFINDNQINVPQDDVPAFIINGRTVLPLRLLAESLQATVSWDNKTQTAKIYKPNIHMFVSLDVDKDYTIKKPFGKVAHGETRNFVVSTQVDTLKMKPSGFKITIEAPNGELATDAVEVPLEESSESFWYTWPFKVSFTQAGNYTVNFSLLVNGEYTVVSKKTIVSE</sequence>
<accession>A0ABW3D8K9</accession>
<name>A0ABW3D8K9_9BACL</name>
<proteinExistence type="predicted"/>
<organism evidence="2 3">
    <name type="scientific">Paenibacillus residui</name>
    <dbReference type="NCBI Taxonomy" id="629724"/>
    <lineage>
        <taxon>Bacteria</taxon>
        <taxon>Bacillati</taxon>
        <taxon>Bacillota</taxon>
        <taxon>Bacilli</taxon>
        <taxon>Bacillales</taxon>
        <taxon>Paenibacillaceae</taxon>
        <taxon>Paenibacillus</taxon>
    </lineage>
</organism>
<evidence type="ECO:0000259" key="1">
    <source>
        <dbReference type="Pfam" id="PF07833"/>
    </source>
</evidence>
<gene>
    <name evidence="2" type="ORF">ACFQ03_11675</name>
</gene>
<dbReference type="Gene3D" id="3.30.457.10">
    <property type="entry name" value="Copper amine oxidase-like, N-terminal domain"/>
    <property type="match status" value="1"/>
</dbReference>
<keyword evidence="3" id="KW-1185">Reference proteome</keyword>
<dbReference type="Proteomes" id="UP001597120">
    <property type="component" value="Unassembled WGS sequence"/>
</dbReference>
<dbReference type="Pfam" id="PF07833">
    <property type="entry name" value="Cu_amine_oxidN1"/>
    <property type="match status" value="1"/>
</dbReference>
<protein>
    <submittedName>
        <fullName evidence="2">Stalk domain-containing protein</fullName>
    </submittedName>
</protein>
<evidence type="ECO:0000313" key="3">
    <source>
        <dbReference type="Proteomes" id="UP001597120"/>
    </source>
</evidence>
<dbReference type="InterPro" id="IPR036582">
    <property type="entry name" value="Mao_N_sf"/>
</dbReference>
<evidence type="ECO:0000313" key="2">
    <source>
        <dbReference type="EMBL" id="MFD0869812.1"/>
    </source>
</evidence>
<dbReference type="SUPFAM" id="SSF55383">
    <property type="entry name" value="Copper amine oxidase, domain N"/>
    <property type="match status" value="1"/>
</dbReference>